<evidence type="ECO:0000313" key="3">
    <source>
        <dbReference type="EMBL" id="TKB57651.1"/>
    </source>
</evidence>
<dbReference type="Pfam" id="PF00887">
    <property type="entry name" value="ACBP"/>
    <property type="match status" value="1"/>
</dbReference>
<dbReference type="OrthoDB" id="5625302at2"/>
<dbReference type="InterPro" id="IPR000582">
    <property type="entry name" value="Acyl-CoA-binding_protein"/>
</dbReference>
<dbReference type="AlphaFoldDB" id="A0A4U1BRB1"/>
<dbReference type="PROSITE" id="PS51228">
    <property type="entry name" value="ACB_2"/>
    <property type="match status" value="1"/>
</dbReference>
<dbReference type="InterPro" id="IPR014352">
    <property type="entry name" value="FERM/acyl-CoA-bd_prot_sf"/>
</dbReference>
<dbReference type="Gene3D" id="1.20.80.10">
    <property type="match status" value="1"/>
</dbReference>
<gene>
    <name evidence="3" type="ORF">FCL42_04630</name>
</gene>
<organism evidence="3 4">
    <name type="scientific">Ferrimonas aestuarii</name>
    <dbReference type="NCBI Taxonomy" id="2569539"/>
    <lineage>
        <taxon>Bacteria</taxon>
        <taxon>Pseudomonadati</taxon>
        <taxon>Pseudomonadota</taxon>
        <taxon>Gammaproteobacteria</taxon>
        <taxon>Alteromonadales</taxon>
        <taxon>Ferrimonadaceae</taxon>
        <taxon>Ferrimonas</taxon>
    </lineage>
</organism>
<evidence type="ECO:0000259" key="2">
    <source>
        <dbReference type="PROSITE" id="PS51228"/>
    </source>
</evidence>
<evidence type="ECO:0000256" key="1">
    <source>
        <dbReference type="ARBA" id="ARBA00023121"/>
    </source>
</evidence>
<dbReference type="Proteomes" id="UP000305675">
    <property type="component" value="Unassembled WGS sequence"/>
</dbReference>
<dbReference type="GO" id="GO:0006631">
    <property type="term" value="P:fatty acid metabolic process"/>
    <property type="evidence" value="ECO:0007669"/>
    <property type="project" value="TreeGrafter"/>
</dbReference>
<reference evidence="3 4" key="1">
    <citation type="submission" date="2019-04" db="EMBL/GenBank/DDBJ databases">
        <authorList>
            <person name="Hwang J.C."/>
        </authorList>
    </citation>
    <scope>NUCLEOTIDE SEQUENCE [LARGE SCALE GENOMIC DNA]</scope>
    <source>
        <strain evidence="3 4">IMCC35002</strain>
    </source>
</reference>
<dbReference type="InterPro" id="IPR035984">
    <property type="entry name" value="Acyl-CoA-binding_sf"/>
</dbReference>
<dbReference type="GO" id="GO:0000062">
    <property type="term" value="F:fatty-acyl-CoA binding"/>
    <property type="evidence" value="ECO:0007669"/>
    <property type="project" value="InterPro"/>
</dbReference>
<dbReference type="EMBL" id="SWCJ01000002">
    <property type="protein sequence ID" value="TKB57651.1"/>
    <property type="molecule type" value="Genomic_DNA"/>
</dbReference>
<accession>A0A4U1BRB1</accession>
<dbReference type="InterPro" id="IPR022408">
    <property type="entry name" value="Acyl-CoA-binding_prot_CS"/>
</dbReference>
<dbReference type="PRINTS" id="PR00689">
    <property type="entry name" value="ACOABINDINGP"/>
</dbReference>
<proteinExistence type="predicted"/>
<dbReference type="PANTHER" id="PTHR23310:SF62">
    <property type="entry name" value="ACYL-COA BINDING PROTEIN 1, ISOFORM A"/>
    <property type="match status" value="1"/>
</dbReference>
<keyword evidence="4" id="KW-1185">Reference proteome</keyword>
<comment type="caution">
    <text evidence="3">The sequence shown here is derived from an EMBL/GenBank/DDBJ whole genome shotgun (WGS) entry which is preliminary data.</text>
</comment>
<protein>
    <submittedName>
        <fullName evidence="3">Acyl-CoA-binding protein</fullName>
    </submittedName>
</protein>
<feature type="domain" description="ACB" evidence="2">
    <location>
        <begin position="6"/>
        <end position="88"/>
    </location>
</feature>
<dbReference type="PANTHER" id="PTHR23310">
    <property type="entry name" value="ACYL-COA-BINDING PROTEIN, ACBP"/>
    <property type="match status" value="1"/>
</dbReference>
<dbReference type="SUPFAM" id="SSF47027">
    <property type="entry name" value="Acyl-CoA binding protein"/>
    <property type="match status" value="1"/>
</dbReference>
<dbReference type="PROSITE" id="PS00880">
    <property type="entry name" value="ACB_1"/>
    <property type="match status" value="1"/>
</dbReference>
<keyword evidence="1" id="KW-0446">Lipid-binding</keyword>
<name>A0A4U1BRB1_9GAMM</name>
<sequence>MNMENLTQAFEQAQQDVKTLTSRPSNDDLLSLYALFKQATAGNAPAKGPSPFNFSAFAKHQAWSQLADSEADNCMQQYIDKVAQLLGR</sequence>
<evidence type="ECO:0000313" key="4">
    <source>
        <dbReference type="Proteomes" id="UP000305675"/>
    </source>
</evidence>